<sequence>MDSHDETKCQGIDRTTRREDKRACSTAGIESLPREIIHAILSKLPISSLIRFKCVCRAWRMLAQDPQLLDLLKNRSLAENQCLIFHTDYPICNQLQFVDLMANNKEEDKLKKIQTPIPQFNVVLSCSGLLLLSDSLCNIAYVFNPFTKDCRQLPSIQTQYPNQKVVLGFGFEPMTKEYKVVKIIYYYHKYEGHRALFLTIFPQSKVQVLTLGSSSWRSLGKAPQYVDQSPSRVLVNGRLHWLICPLRYRPGRNIVSFDLADEQFKEVPKPDVVKFSSCDYLVELKRCLSAVFYAKYGELEIWVMKDYGVKESWVKEFHIGRYVPKALEEELENRVYEISGIAKRGRHNYNRVLCVLRNGEILIEKRSRALIIYDPKTGKFKDLMFHGMPSWFETVVHLGSLD</sequence>
<dbReference type="PROSITE" id="PS50181">
    <property type="entry name" value="FBOX"/>
    <property type="match status" value="1"/>
</dbReference>
<name>A0AA87Z885_FICCA</name>
<evidence type="ECO:0000259" key="1">
    <source>
        <dbReference type="PROSITE" id="PS50181"/>
    </source>
</evidence>
<dbReference type="Proteomes" id="UP001187192">
    <property type="component" value="Unassembled WGS sequence"/>
</dbReference>
<dbReference type="PANTHER" id="PTHR31672">
    <property type="entry name" value="BNACNNG10540D PROTEIN"/>
    <property type="match status" value="1"/>
</dbReference>
<gene>
    <name evidence="2" type="ORF">TIFTF001_001824</name>
</gene>
<dbReference type="Pfam" id="PF12937">
    <property type="entry name" value="F-box-like"/>
    <property type="match status" value="1"/>
</dbReference>
<dbReference type="SUPFAM" id="SSF81383">
    <property type="entry name" value="F-box domain"/>
    <property type="match status" value="1"/>
</dbReference>
<evidence type="ECO:0000313" key="2">
    <source>
        <dbReference type="EMBL" id="GMN27844.1"/>
    </source>
</evidence>
<dbReference type="NCBIfam" id="TIGR01640">
    <property type="entry name" value="F_box_assoc_1"/>
    <property type="match status" value="1"/>
</dbReference>
<dbReference type="EMBL" id="BTGU01000002">
    <property type="protein sequence ID" value="GMN27844.1"/>
    <property type="molecule type" value="Genomic_DNA"/>
</dbReference>
<dbReference type="SMART" id="SM00256">
    <property type="entry name" value="FBOX"/>
    <property type="match status" value="1"/>
</dbReference>
<dbReference type="CDD" id="cd22157">
    <property type="entry name" value="F-box_AtFBW1-like"/>
    <property type="match status" value="1"/>
</dbReference>
<accession>A0AA87Z885</accession>
<comment type="caution">
    <text evidence="2">The sequence shown here is derived from an EMBL/GenBank/DDBJ whole genome shotgun (WGS) entry which is preliminary data.</text>
</comment>
<protein>
    <recommendedName>
        <fullName evidence="1">F-box domain-containing protein</fullName>
    </recommendedName>
</protein>
<dbReference type="InterPro" id="IPR013187">
    <property type="entry name" value="F-box-assoc_dom_typ3"/>
</dbReference>
<dbReference type="InterPro" id="IPR036047">
    <property type="entry name" value="F-box-like_dom_sf"/>
</dbReference>
<dbReference type="Gene3D" id="1.20.1280.50">
    <property type="match status" value="1"/>
</dbReference>
<dbReference type="InterPro" id="IPR017451">
    <property type="entry name" value="F-box-assoc_interact_dom"/>
</dbReference>
<dbReference type="AlphaFoldDB" id="A0AA87Z885"/>
<feature type="domain" description="F-box" evidence="1">
    <location>
        <begin position="26"/>
        <end position="72"/>
    </location>
</feature>
<reference evidence="2" key="1">
    <citation type="submission" date="2023-07" db="EMBL/GenBank/DDBJ databases">
        <title>draft genome sequence of fig (Ficus carica).</title>
        <authorList>
            <person name="Takahashi T."/>
            <person name="Nishimura K."/>
        </authorList>
    </citation>
    <scope>NUCLEOTIDE SEQUENCE</scope>
</reference>
<dbReference type="InterPro" id="IPR001810">
    <property type="entry name" value="F-box_dom"/>
</dbReference>
<evidence type="ECO:0000313" key="3">
    <source>
        <dbReference type="Proteomes" id="UP001187192"/>
    </source>
</evidence>
<dbReference type="PANTHER" id="PTHR31672:SF2">
    <property type="entry name" value="F-BOX DOMAIN-CONTAINING PROTEIN"/>
    <property type="match status" value="1"/>
</dbReference>
<organism evidence="2 3">
    <name type="scientific">Ficus carica</name>
    <name type="common">Common fig</name>
    <dbReference type="NCBI Taxonomy" id="3494"/>
    <lineage>
        <taxon>Eukaryota</taxon>
        <taxon>Viridiplantae</taxon>
        <taxon>Streptophyta</taxon>
        <taxon>Embryophyta</taxon>
        <taxon>Tracheophyta</taxon>
        <taxon>Spermatophyta</taxon>
        <taxon>Magnoliopsida</taxon>
        <taxon>eudicotyledons</taxon>
        <taxon>Gunneridae</taxon>
        <taxon>Pentapetalae</taxon>
        <taxon>rosids</taxon>
        <taxon>fabids</taxon>
        <taxon>Rosales</taxon>
        <taxon>Moraceae</taxon>
        <taxon>Ficeae</taxon>
        <taxon>Ficus</taxon>
    </lineage>
</organism>
<keyword evidence="3" id="KW-1185">Reference proteome</keyword>
<dbReference type="Pfam" id="PF08268">
    <property type="entry name" value="FBA_3"/>
    <property type="match status" value="1"/>
</dbReference>
<proteinExistence type="predicted"/>
<dbReference type="InterPro" id="IPR050796">
    <property type="entry name" value="SCF_F-box_component"/>
</dbReference>